<evidence type="ECO:0000256" key="1">
    <source>
        <dbReference type="SAM" id="SignalP"/>
    </source>
</evidence>
<dbReference type="NCBIfam" id="TIGR02595">
    <property type="entry name" value="PEP_CTERM"/>
    <property type="match status" value="1"/>
</dbReference>
<dbReference type="InterPro" id="IPR013424">
    <property type="entry name" value="Ice-binding_C"/>
</dbReference>
<comment type="caution">
    <text evidence="3">The sequence shown here is derived from an EMBL/GenBank/DDBJ whole genome shotgun (WGS) entry which is preliminary data.</text>
</comment>
<feature type="signal peptide" evidence="1">
    <location>
        <begin position="1"/>
        <end position="30"/>
    </location>
</feature>
<evidence type="ECO:0000259" key="2">
    <source>
        <dbReference type="Pfam" id="PF07589"/>
    </source>
</evidence>
<keyword evidence="1" id="KW-0732">Signal</keyword>
<organism evidence="3 4">
    <name type="scientific">Geomonas silvestris</name>
    <dbReference type="NCBI Taxonomy" id="2740184"/>
    <lineage>
        <taxon>Bacteria</taxon>
        <taxon>Pseudomonadati</taxon>
        <taxon>Thermodesulfobacteriota</taxon>
        <taxon>Desulfuromonadia</taxon>
        <taxon>Geobacterales</taxon>
        <taxon>Geobacteraceae</taxon>
        <taxon>Geomonas</taxon>
    </lineage>
</organism>
<feature type="chain" id="PRO_5028084469" description="Ice-binding protein C-terminal domain-containing protein" evidence="1">
    <location>
        <begin position="31"/>
        <end position="209"/>
    </location>
</feature>
<accession>A0A6V8MDY3</accession>
<protein>
    <recommendedName>
        <fullName evidence="2">Ice-binding protein C-terminal domain-containing protein</fullName>
    </recommendedName>
</protein>
<dbReference type="EMBL" id="BLXX01000001">
    <property type="protein sequence ID" value="GFO58172.1"/>
    <property type="molecule type" value="Genomic_DNA"/>
</dbReference>
<dbReference type="RefSeq" id="WP_183353017.1">
    <property type="nucleotide sequence ID" value="NZ_BLXX01000001.1"/>
</dbReference>
<dbReference type="Pfam" id="PF07589">
    <property type="entry name" value="PEP-CTERM"/>
    <property type="match status" value="1"/>
</dbReference>
<evidence type="ECO:0000313" key="4">
    <source>
        <dbReference type="Proteomes" id="UP000556026"/>
    </source>
</evidence>
<dbReference type="AlphaFoldDB" id="A0A6V8MDY3"/>
<keyword evidence="4" id="KW-1185">Reference proteome</keyword>
<evidence type="ECO:0000313" key="3">
    <source>
        <dbReference type="EMBL" id="GFO58172.1"/>
    </source>
</evidence>
<gene>
    <name evidence="3" type="ORF">GMST_04970</name>
</gene>
<reference evidence="4" key="1">
    <citation type="submission" date="2020-06" db="EMBL/GenBank/DDBJ databases">
        <title>Draft genomic sequence of Geomonas sp. Red330.</title>
        <authorList>
            <person name="Itoh H."/>
            <person name="Zhenxing X."/>
            <person name="Ushijima N."/>
            <person name="Masuda Y."/>
            <person name="Shiratori Y."/>
            <person name="Senoo K."/>
        </authorList>
    </citation>
    <scope>NUCLEOTIDE SEQUENCE [LARGE SCALE GENOMIC DNA]</scope>
    <source>
        <strain evidence="4">Red330</strain>
    </source>
</reference>
<name>A0A6V8MDY3_9BACT</name>
<sequence>MRMDAFFNLLAKAFTLILLMLAIHPTTSSALQYNYDYSYKGGNFAEIKWYGEPWGDDWINTSDSITIEIRSEAPLPSSLNYNQIQSDVHFFSIRGGALRYETDPRDSVGRGPWGWSITLDPISGLPINWNIQFGSNYTIWSSSNFDYVSCRGEHGDGYMGWAQSGSWSLEITTDPPAVPEPSTLFLLGTGLVGLIFIRRRGFPRGHTTY</sequence>
<feature type="domain" description="Ice-binding protein C-terminal" evidence="2">
    <location>
        <begin position="177"/>
        <end position="200"/>
    </location>
</feature>
<dbReference type="Proteomes" id="UP000556026">
    <property type="component" value="Unassembled WGS sequence"/>
</dbReference>
<proteinExistence type="predicted"/>